<dbReference type="OrthoDB" id="9446875at2759"/>
<dbReference type="AlphaFoldDB" id="H9GKQ3"/>
<evidence type="ECO:0000256" key="7">
    <source>
        <dbReference type="ARBA" id="ARBA00023136"/>
    </source>
</evidence>
<dbReference type="FunFam" id="1.20.140.150:FF:000001">
    <property type="entry name" value="Claudin"/>
    <property type="match status" value="1"/>
</dbReference>
<keyword evidence="10" id="KW-1185">Reference proteome</keyword>
<dbReference type="GO" id="GO:0005923">
    <property type="term" value="C:bicellular tight junction"/>
    <property type="evidence" value="ECO:0000318"/>
    <property type="project" value="GO_Central"/>
</dbReference>
<reference evidence="9" key="1">
    <citation type="submission" date="2009-12" db="EMBL/GenBank/DDBJ databases">
        <title>The Genome Sequence of Anolis carolinensis (Green Anole Lizard).</title>
        <authorList>
            <consortium name="The Genome Sequencing Platform"/>
            <person name="Di Palma F."/>
            <person name="Alfoldi J."/>
            <person name="Heiman D."/>
            <person name="Young S."/>
            <person name="Grabherr M."/>
            <person name="Johnson J."/>
            <person name="Lander E.S."/>
            <person name="Lindblad-Toh K."/>
        </authorList>
    </citation>
    <scope>NUCLEOTIDE SEQUENCE [LARGE SCALE GENOMIC DNA]</scope>
    <source>
        <strain evidence="9">JBL SC #1</strain>
    </source>
</reference>
<proteinExistence type="inferred from homology"/>
<comment type="function">
    <text evidence="8">Claudins function as major constituents of the tight junction complexes that regulate the permeability of epithelia.</text>
</comment>
<dbReference type="PRINTS" id="PR01077">
    <property type="entry name" value="CLAUDIN"/>
</dbReference>
<keyword evidence="4 8" id="KW-0812">Transmembrane</keyword>
<dbReference type="Gene3D" id="1.20.140.150">
    <property type="match status" value="1"/>
</dbReference>
<dbReference type="PRINTS" id="PR01589">
    <property type="entry name" value="CLAUDIN2"/>
</dbReference>
<feature type="transmembrane region" description="Helical" evidence="8">
    <location>
        <begin position="163"/>
        <end position="183"/>
    </location>
</feature>
<evidence type="ECO:0000256" key="2">
    <source>
        <dbReference type="ARBA" id="ARBA00022427"/>
    </source>
</evidence>
<evidence type="ECO:0000256" key="1">
    <source>
        <dbReference type="ARBA" id="ARBA00008295"/>
    </source>
</evidence>
<gene>
    <name evidence="9" type="primary">cldn2</name>
</gene>
<accession>H9GKQ3</accession>
<dbReference type="GO" id="GO:0016338">
    <property type="term" value="P:calcium-independent cell-cell adhesion via plasma membrane cell-adhesion molecules"/>
    <property type="evidence" value="ECO:0000318"/>
    <property type="project" value="GO_Central"/>
</dbReference>
<dbReference type="PANTHER" id="PTHR12002">
    <property type="entry name" value="CLAUDIN"/>
    <property type="match status" value="1"/>
</dbReference>
<dbReference type="GeneTree" id="ENSGT00940000160785"/>
<reference evidence="9" key="2">
    <citation type="submission" date="2025-08" db="UniProtKB">
        <authorList>
            <consortium name="Ensembl"/>
        </authorList>
    </citation>
    <scope>IDENTIFICATION</scope>
</reference>
<dbReference type="RefSeq" id="XP_008117426.1">
    <property type="nucleotide sequence ID" value="XM_008119219.3"/>
</dbReference>
<keyword evidence="7 8" id="KW-0472">Membrane</keyword>
<name>H9GKQ3_ANOCA</name>
<keyword evidence="2 8" id="KW-0796">Tight junction</keyword>
<comment type="subcellular location">
    <subcellularLocation>
        <location evidence="8">Cell junction</location>
        <location evidence="8">Tight junction</location>
    </subcellularLocation>
    <subcellularLocation>
        <location evidence="8">Cell membrane</location>
        <topology evidence="8">Multi-pass membrane protein</topology>
    </subcellularLocation>
</comment>
<dbReference type="InParanoid" id="H9GKQ3"/>
<evidence type="ECO:0000256" key="8">
    <source>
        <dbReference type="RuleBase" id="RU060637"/>
    </source>
</evidence>
<evidence type="ECO:0000256" key="4">
    <source>
        <dbReference type="ARBA" id="ARBA00022692"/>
    </source>
</evidence>
<dbReference type="GeneID" id="100553992"/>
<protein>
    <recommendedName>
        <fullName evidence="8">Claudin</fullName>
    </recommendedName>
</protein>
<evidence type="ECO:0000256" key="3">
    <source>
        <dbReference type="ARBA" id="ARBA00022475"/>
    </source>
</evidence>
<dbReference type="CTD" id="9075"/>
<dbReference type="OMA" id="FIPVVWN"/>
<dbReference type="eggNOG" id="ENOG502R10A">
    <property type="taxonomic scope" value="Eukaryota"/>
</dbReference>
<keyword evidence="5 8" id="KW-0965">Cell junction</keyword>
<organism evidence="9 10">
    <name type="scientific">Anolis carolinensis</name>
    <name type="common">Green anole</name>
    <name type="synonym">American chameleon</name>
    <dbReference type="NCBI Taxonomy" id="28377"/>
    <lineage>
        <taxon>Eukaryota</taxon>
        <taxon>Metazoa</taxon>
        <taxon>Chordata</taxon>
        <taxon>Craniata</taxon>
        <taxon>Vertebrata</taxon>
        <taxon>Euteleostomi</taxon>
        <taxon>Lepidosauria</taxon>
        <taxon>Squamata</taxon>
        <taxon>Bifurcata</taxon>
        <taxon>Unidentata</taxon>
        <taxon>Episquamata</taxon>
        <taxon>Toxicofera</taxon>
        <taxon>Iguania</taxon>
        <taxon>Dactyloidae</taxon>
        <taxon>Anolis</taxon>
    </lineage>
</organism>
<sequence>MASVGLQLVGYGLGLLGLLCTVIATLLPGWRTSAYIGSSIVTAVGFSKGLWMECASYSTGITQCDIYSSLLNLPSDLQAAQALMSTSIAVSLLAALLCVAGLRCTIFAQGSPSKDWVAVAGGAAFVLGGLLSFIPVAWNIHVVLRDFYSPVVPDSMKFELGEALYLGALSSLISIIGGLILCASCPAREHRSPAVRYSPYHAQTVPTRSPPPATTGATPLTKTKSEFNAYNLTGYV</sequence>
<dbReference type="GO" id="GO:0070830">
    <property type="term" value="P:bicellular tight junction assembly"/>
    <property type="evidence" value="ECO:0000318"/>
    <property type="project" value="GO_Central"/>
</dbReference>
<dbReference type="InterPro" id="IPR017974">
    <property type="entry name" value="Claudin_CS"/>
</dbReference>
<dbReference type="PROSITE" id="PS01346">
    <property type="entry name" value="CLAUDIN"/>
    <property type="match status" value="1"/>
</dbReference>
<dbReference type="Pfam" id="PF00822">
    <property type="entry name" value="PMP22_Claudin"/>
    <property type="match status" value="1"/>
</dbReference>
<feature type="transmembrane region" description="Helical" evidence="8">
    <location>
        <begin position="79"/>
        <end position="104"/>
    </location>
</feature>
<dbReference type="Ensembl" id="ENSACAT00000014147.1">
    <property type="protein sequence ID" value="ENSACAP00000013863.1"/>
    <property type="gene ID" value="ENSACAG00000014144.1"/>
</dbReference>
<dbReference type="InterPro" id="IPR005411">
    <property type="entry name" value="Claudin2"/>
</dbReference>
<dbReference type="GO" id="GO:0005886">
    <property type="term" value="C:plasma membrane"/>
    <property type="evidence" value="ECO:0000318"/>
    <property type="project" value="GO_Central"/>
</dbReference>
<reference evidence="9" key="3">
    <citation type="submission" date="2025-09" db="UniProtKB">
        <authorList>
            <consortium name="Ensembl"/>
        </authorList>
    </citation>
    <scope>IDENTIFICATION</scope>
</reference>
<evidence type="ECO:0000313" key="10">
    <source>
        <dbReference type="Proteomes" id="UP000001646"/>
    </source>
</evidence>
<dbReference type="Bgee" id="ENSACAG00000014144">
    <property type="expression patterns" value="Expressed in liver and 1 other cell type or tissue"/>
</dbReference>
<feature type="transmembrane region" description="Helical" evidence="8">
    <location>
        <begin position="116"/>
        <end position="143"/>
    </location>
</feature>
<evidence type="ECO:0000313" key="9">
    <source>
        <dbReference type="Ensembl" id="ENSACAP00000013863.1"/>
    </source>
</evidence>
<dbReference type="Proteomes" id="UP000001646">
    <property type="component" value="Unplaced"/>
</dbReference>
<keyword evidence="3 8" id="KW-1003">Cell membrane</keyword>
<dbReference type="InterPro" id="IPR004031">
    <property type="entry name" value="PMP22/EMP/MP20/Claudin"/>
</dbReference>
<dbReference type="InterPro" id="IPR006187">
    <property type="entry name" value="Claudin"/>
</dbReference>
<keyword evidence="6 8" id="KW-1133">Transmembrane helix</keyword>
<dbReference type="GO" id="GO:0005198">
    <property type="term" value="F:structural molecule activity"/>
    <property type="evidence" value="ECO:0007669"/>
    <property type="project" value="InterPro"/>
</dbReference>
<feature type="transmembrane region" description="Helical" evidence="8">
    <location>
        <begin position="6"/>
        <end position="27"/>
    </location>
</feature>
<dbReference type="KEGG" id="acs:100553992"/>
<dbReference type="HOGENOM" id="CLU_076370_1_1_1"/>
<dbReference type="FunCoup" id="H9GKQ3">
    <property type="interactions" value="86"/>
</dbReference>
<evidence type="ECO:0000256" key="6">
    <source>
        <dbReference type="ARBA" id="ARBA00022989"/>
    </source>
</evidence>
<evidence type="ECO:0000256" key="5">
    <source>
        <dbReference type="ARBA" id="ARBA00022949"/>
    </source>
</evidence>
<comment type="similarity">
    <text evidence="1 8">Belongs to the claudin family.</text>
</comment>
<dbReference type="STRING" id="28377.ENSACAP00000013863"/>